<evidence type="ECO:0000259" key="11">
    <source>
        <dbReference type="Pfam" id="PF03015"/>
    </source>
</evidence>
<keyword evidence="7 10" id="KW-0443">Lipid metabolism</keyword>
<dbReference type="EMBL" id="GFDL01005050">
    <property type="protein sequence ID" value="JAV29995.1"/>
    <property type="molecule type" value="Transcribed_RNA"/>
</dbReference>
<name>A0A1Q3FR42_CULTA</name>
<evidence type="ECO:0000256" key="3">
    <source>
        <dbReference type="ARBA" id="ARBA00022516"/>
    </source>
</evidence>
<evidence type="ECO:0000313" key="13">
    <source>
        <dbReference type="EMBL" id="JAV29995.1"/>
    </source>
</evidence>
<dbReference type="InterPro" id="IPR036291">
    <property type="entry name" value="NAD(P)-bd_dom_sf"/>
</dbReference>
<keyword evidence="8 10" id="KW-0472">Membrane</keyword>
<feature type="transmembrane region" description="Helical" evidence="10">
    <location>
        <begin position="508"/>
        <end position="526"/>
    </location>
</feature>
<dbReference type="GO" id="GO:0080019">
    <property type="term" value="F:alcohol-forming very long-chain fatty acyl-CoA reductase activity"/>
    <property type="evidence" value="ECO:0007669"/>
    <property type="project" value="InterPro"/>
</dbReference>
<keyword evidence="10" id="KW-0560">Oxidoreductase</keyword>
<keyword evidence="3 10" id="KW-0444">Lipid biosynthesis</keyword>
<evidence type="ECO:0000259" key="12">
    <source>
        <dbReference type="Pfam" id="PF07993"/>
    </source>
</evidence>
<evidence type="ECO:0000256" key="2">
    <source>
        <dbReference type="ARBA" id="ARBA00005928"/>
    </source>
</evidence>
<reference evidence="13" key="1">
    <citation type="submission" date="2017-01" db="EMBL/GenBank/DDBJ databases">
        <title>A deep insight into the sialotranscriptome of adult male and female Cluex tarsalis mosquitoes.</title>
        <authorList>
            <person name="Ribeiro J.M."/>
            <person name="Moreira F."/>
            <person name="Bernard K.A."/>
            <person name="Calvo E."/>
        </authorList>
    </citation>
    <scope>NUCLEOTIDE SEQUENCE</scope>
    <source>
        <strain evidence="13">Kern County</strain>
        <tissue evidence="13">Salivary glands</tissue>
    </source>
</reference>
<comment type="similarity">
    <text evidence="2 10">Belongs to the fatty acyl-CoA reductase family.</text>
</comment>
<dbReference type="GO" id="GO:0016020">
    <property type="term" value="C:membrane"/>
    <property type="evidence" value="ECO:0007669"/>
    <property type="project" value="UniProtKB-SubCell"/>
</dbReference>
<sequence length="536" mass="60684">MRASRVGLGYKCWLITPPELSRGSVFCWLGESAKTKTATMSSAPLKGIPETFAGADVFITGGSGFMGKVLIEKLIRSCPDIGQVFVLLRPRRGKSPEERIEALVKVPLFDKVRELVPDNIRKIVPISGDCSQLKLGLDEESLKRMENVQFVFHAAASVRFDDPLEKAILLNTRGTREVIMWAKTLKSLKAMVHISTTYSNPEIFEIEERIYPAKMDWRKAIELAETLDPEVLETFSLKLSGFAPNTYTFTKGLAEHICNDYHKEIPLVIFRPSVVTGTEAEPFPGWIDNFNGPVGLLMGCGTGVLRTGKLKMENKINCIPADVSINAILIAAWKRAHEPEGQLTIYNSAAEKHKTADYTFLTTEGHDIYMRMPVSQVFCAPGGHNAINTYSYYLLFFLYQLLPSVCADLALKLSGRKPFLLKLQRKIFNAQICLKHFTDNEWVFQTDNFRNLAKDLHETDRETFNISYLRKGTYDYYEGCILGARRYLMKEPDSTIPSATRNMNRLVIIYRTMQAAFFGFILYIINQKISDWTVTN</sequence>
<keyword evidence="4 10" id="KW-0812">Transmembrane</keyword>
<protein>
    <recommendedName>
        <fullName evidence="10">Fatty acyl-CoA reductase</fullName>
        <ecNumber evidence="10">1.2.1.84</ecNumber>
    </recommendedName>
</protein>
<evidence type="ECO:0000256" key="10">
    <source>
        <dbReference type="RuleBase" id="RU363097"/>
    </source>
</evidence>
<evidence type="ECO:0000256" key="9">
    <source>
        <dbReference type="ARBA" id="ARBA00052530"/>
    </source>
</evidence>
<dbReference type="Pfam" id="PF03015">
    <property type="entry name" value="Sterile"/>
    <property type="match status" value="1"/>
</dbReference>
<evidence type="ECO:0000256" key="5">
    <source>
        <dbReference type="ARBA" id="ARBA00022857"/>
    </source>
</evidence>
<dbReference type="GO" id="GO:0102965">
    <property type="term" value="F:alcohol-forming long-chain fatty acyl-CoA reductase activity"/>
    <property type="evidence" value="ECO:0007669"/>
    <property type="project" value="UniProtKB-EC"/>
</dbReference>
<dbReference type="InterPro" id="IPR026055">
    <property type="entry name" value="FAR"/>
</dbReference>
<comment type="subcellular location">
    <subcellularLocation>
        <location evidence="1">Membrane</location>
        <topology evidence="1">Multi-pass membrane protein</topology>
    </subcellularLocation>
</comment>
<dbReference type="InterPro" id="IPR033640">
    <property type="entry name" value="FAR_C"/>
</dbReference>
<dbReference type="GO" id="GO:0005777">
    <property type="term" value="C:peroxisome"/>
    <property type="evidence" value="ECO:0007669"/>
    <property type="project" value="TreeGrafter"/>
</dbReference>
<dbReference type="EC" id="1.2.1.84" evidence="10"/>
<keyword evidence="6 10" id="KW-1133">Transmembrane helix</keyword>
<dbReference type="InterPro" id="IPR013120">
    <property type="entry name" value="FAR_NAD-bd"/>
</dbReference>
<dbReference type="Pfam" id="PF07993">
    <property type="entry name" value="NAD_binding_4"/>
    <property type="match status" value="1"/>
</dbReference>
<evidence type="ECO:0000256" key="6">
    <source>
        <dbReference type="ARBA" id="ARBA00022989"/>
    </source>
</evidence>
<evidence type="ECO:0000256" key="4">
    <source>
        <dbReference type="ARBA" id="ARBA00022692"/>
    </source>
</evidence>
<dbReference type="CDD" id="cd09071">
    <property type="entry name" value="FAR_C"/>
    <property type="match status" value="1"/>
</dbReference>
<evidence type="ECO:0000256" key="1">
    <source>
        <dbReference type="ARBA" id="ARBA00004141"/>
    </source>
</evidence>
<dbReference type="FunFam" id="3.40.50.720:FF:000143">
    <property type="entry name" value="Fatty acyl-CoA reductase"/>
    <property type="match status" value="1"/>
</dbReference>
<dbReference type="Gene3D" id="3.40.50.720">
    <property type="entry name" value="NAD(P)-binding Rossmann-like Domain"/>
    <property type="match status" value="1"/>
</dbReference>
<feature type="domain" description="Thioester reductase (TE)" evidence="12">
    <location>
        <begin position="59"/>
        <end position="328"/>
    </location>
</feature>
<proteinExistence type="inferred from homology"/>
<dbReference type="AlphaFoldDB" id="A0A1Q3FR42"/>
<comment type="function">
    <text evidence="10">Catalyzes the reduction of fatty acyl-CoA to fatty alcohols.</text>
</comment>
<organism evidence="13">
    <name type="scientific">Culex tarsalis</name>
    <name type="common">Encephalitis mosquito</name>
    <dbReference type="NCBI Taxonomy" id="7177"/>
    <lineage>
        <taxon>Eukaryota</taxon>
        <taxon>Metazoa</taxon>
        <taxon>Ecdysozoa</taxon>
        <taxon>Arthropoda</taxon>
        <taxon>Hexapoda</taxon>
        <taxon>Insecta</taxon>
        <taxon>Pterygota</taxon>
        <taxon>Neoptera</taxon>
        <taxon>Endopterygota</taxon>
        <taxon>Diptera</taxon>
        <taxon>Nematocera</taxon>
        <taxon>Culicoidea</taxon>
        <taxon>Culicidae</taxon>
        <taxon>Culicinae</taxon>
        <taxon>Culicini</taxon>
        <taxon>Culex</taxon>
        <taxon>Culex</taxon>
    </lineage>
</organism>
<keyword evidence="5 10" id="KW-0521">NADP</keyword>
<dbReference type="GO" id="GO:0035336">
    <property type="term" value="P:long-chain fatty-acyl-CoA metabolic process"/>
    <property type="evidence" value="ECO:0007669"/>
    <property type="project" value="TreeGrafter"/>
</dbReference>
<accession>A0A1Q3FR42</accession>
<dbReference type="PANTHER" id="PTHR11011:SF24">
    <property type="entry name" value="FATTY ACYL-COA REDUCTASE"/>
    <property type="match status" value="1"/>
</dbReference>
<dbReference type="CDD" id="cd05236">
    <property type="entry name" value="FAR-N_SDR_e"/>
    <property type="match status" value="1"/>
</dbReference>
<dbReference type="PANTHER" id="PTHR11011">
    <property type="entry name" value="MALE STERILITY PROTEIN 2-RELATED"/>
    <property type="match status" value="1"/>
</dbReference>
<dbReference type="SUPFAM" id="SSF51735">
    <property type="entry name" value="NAD(P)-binding Rossmann-fold domains"/>
    <property type="match status" value="1"/>
</dbReference>
<comment type="catalytic activity">
    <reaction evidence="9 10">
        <text>a long-chain fatty acyl-CoA + 2 NADPH + 2 H(+) = a long-chain primary fatty alcohol + 2 NADP(+) + CoA</text>
        <dbReference type="Rhea" id="RHEA:52716"/>
        <dbReference type="ChEBI" id="CHEBI:15378"/>
        <dbReference type="ChEBI" id="CHEBI:57287"/>
        <dbReference type="ChEBI" id="CHEBI:57783"/>
        <dbReference type="ChEBI" id="CHEBI:58349"/>
        <dbReference type="ChEBI" id="CHEBI:77396"/>
        <dbReference type="ChEBI" id="CHEBI:83139"/>
        <dbReference type="EC" id="1.2.1.84"/>
    </reaction>
</comment>
<feature type="domain" description="Fatty acyl-CoA reductase C-terminal" evidence="11">
    <location>
        <begin position="399"/>
        <end position="491"/>
    </location>
</feature>
<evidence type="ECO:0000256" key="8">
    <source>
        <dbReference type="ARBA" id="ARBA00023136"/>
    </source>
</evidence>
<evidence type="ECO:0000256" key="7">
    <source>
        <dbReference type="ARBA" id="ARBA00023098"/>
    </source>
</evidence>